<dbReference type="PANTHER" id="PTHR12373:SF0">
    <property type="entry name" value="ENHANCER OF RUDIMENTARY HOMOLOG"/>
    <property type="match status" value="1"/>
</dbReference>
<dbReference type="AlphaFoldDB" id="A0AAD1XZ21"/>
<dbReference type="SUPFAM" id="SSF143875">
    <property type="entry name" value="ERH-like"/>
    <property type="match status" value="1"/>
</dbReference>
<protein>
    <recommendedName>
        <fullName evidence="4">Enhancer of rudimentary homolog</fullName>
    </recommendedName>
</protein>
<comment type="caution">
    <text evidence="2">The sequence shown here is derived from an EMBL/GenBank/DDBJ whole genome shotgun (WGS) entry which is preliminary data.</text>
</comment>
<comment type="similarity">
    <text evidence="1">Belongs to the E(R) family.</text>
</comment>
<name>A0AAD1XZ21_EUPCR</name>
<evidence type="ECO:0008006" key="4">
    <source>
        <dbReference type="Google" id="ProtNLM"/>
    </source>
</evidence>
<organism evidence="2 3">
    <name type="scientific">Euplotes crassus</name>
    <dbReference type="NCBI Taxonomy" id="5936"/>
    <lineage>
        <taxon>Eukaryota</taxon>
        <taxon>Sar</taxon>
        <taxon>Alveolata</taxon>
        <taxon>Ciliophora</taxon>
        <taxon>Intramacronucleata</taxon>
        <taxon>Spirotrichea</taxon>
        <taxon>Hypotrichia</taxon>
        <taxon>Euplotida</taxon>
        <taxon>Euplotidae</taxon>
        <taxon>Moneuplotes</taxon>
    </lineage>
</organism>
<gene>
    <name evidence="2" type="ORF">ECRASSUSDP1_LOCUS21912</name>
</gene>
<dbReference type="EMBL" id="CAMPGE010022440">
    <property type="protein sequence ID" value="CAI2380477.1"/>
    <property type="molecule type" value="Genomic_DNA"/>
</dbReference>
<dbReference type="Proteomes" id="UP001295684">
    <property type="component" value="Unassembled WGS sequence"/>
</dbReference>
<dbReference type="InterPro" id="IPR035912">
    <property type="entry name" value="EHR_sf"/>
</dbReference>
<dbReference type="Gene3D" id="3.30.2260.10">
    <property type="entry name" value="Enhancer of rudimentary"/>
    <property type="match status" value="1"/>
</dbReference>
<keyword evidence="3" id="KW-1185">Reference proteome</keyword>
<accession>A0AAD1XZ21</accession>
<proteinExistence type="inferred from homology"/>
<evidence type="ECO:0000313" key="2">
    <source>
        <dbReference type="EMBL" id="CAI2380477.1"/>
    </source>
</evidence>
<evidence type="ECO:0000256" key="1">
    <source>
        <dbReference type="ARBA" id="ARBA00007491"/>
    </source>
</evidence>
<dbReference type="PANTHER" id="PTHR12373">
    <property type="entry name" value="ENHANCER OF RUDIMENTARY ERH"/>
    <property type="match status" value="1"/>
</dbReference>
<dbReference type="Pfam" id="PF01133">
    <property type="entry name" value="ER"/>
    <property type="match status" value="1"/>
</dbReference>
<reference evidence="2" key="1">
    <citation type="submission" date="2023-07" db="EMBL/GenBank/DDBJ databases">
        <authorList>
            <consortium name="AG Swart"/>
            <person name="Singh M."/>
            <person name="Singh A."/>
            <person name="Seah K."/>
            <person name="Emmerich C."/>
        </authorList>
    </citation>
    <scope>NUCLEOTIDE SEQUENCE</scope>
    <source>
        <strain evidence="2">DP1</strain>
    </source>
</reference>
<dbReference type="InterPro" id="IPR000781">
    <property type="entry name" value="ERH"/>
</dbReference>
<sequence>MSHSIMFVQFNKDENSKTYLDFESVESALEGLCQLYEQHSIEESKEKGTTDSLTYDLIDLFKYLDSLQDLSCLSFSDDSKVYAPHGRAWIKSQLFNLMKGKAESG</sequence>
<evidence type="ECO:0000313" key="3">
    <source>
        <dbReference type="Proteomes" id="UP001295684"/>
    </source>
</evidence>